<sequence length="138" mass="15592">MKEQMLYPTAKARLHDEIRDYIYYWTESVFHEIRTTPSPFQEGGCPAYFFTVIFVTVLGLPSASIAVILRSVDFVCFSISNETFTSFYCYFIYSQLTCYRYTQFPTTFSASPVPVNDSVSFETVTTVPAAASPGTSVD</sequence>
<evidence type="ECO:0000256" key="1">
    <source>
        <dbReference type="SAM" id="Phobius"/>
    </source>
</evidence>
<organism evidence="2 3">
    <name type="scientific">Jeotgalibacillus alimentarius</name>
    <dbReference type="NCBI Taxonomy" id="135826"/>
    <lineage>
        <taxon>Bacteria</taxon>
        <taxon>Bacillati</taxon>
        <taxon>Bacillota</taxon>
        <taxon>Bacilli</taxon>
        <taxon>Bacillales</taxon>
        <taxon>Caryophanaceae</taxon>
        <taxon>Jeotgalibacillus</taxon>
    </lineage>
</organism>
<gene>
    <name evidence="2" type="ORF">KP77_34470</name>
</gene>
<name>A0A0C2V177_9BACL</name>
<evidence type="ECO:0000313" key="3">
    <source>
        <dbReference type="Proteomes" id="UP000031950"/>
    </source>
</evidence>
<keyword evidence="1" id="KW-1133">Transmembrane helix</keyword>
<reference evidence="2 3" key="1">
    <citation type="submission" date="2015-01" db="EMBL/GenBank/DDBJ databases">
        <title>Genome sequence of Jeotgalibacillus alimentarius.</title>
        <authorList>
            <person name="Goh K.M."/>
            <person name="Chan K.-G."/>
            <person name="Yaakop A.S."/>
            <person name="Ee R."/>
            <person name="Gan H.M."/>
            <person name="Chan C.S."/>
        </authorList>
    </citation>
    <scope>NUCLEOTIDE SEQUENCE [LARGE SCALE GENOMIC DNA]</scope>
    <source>
        <strain evidence="2 3">YKJ-13</strain>
    </source>
</reference>
<proteinExistence type="predicted"/>
<protein>
    <submittedName>
        <fullName evidence="2">Uncharacterized protein</fullName>
    </submittedName>
</protein>
<dbReference type="EMBL" id="JXRQ01000030">
    <property type="protein sequence ID" value="KIL42817.1"/>
    <property type="molecule type" value="Genomic_DNA"/>
</dbReference>
<comment type="caution">
    <text evidence="2">The sequence shown here is derived from an EMBL/GenBank/DDBJ whole genome shotgun (WGS) entry which is preliminary data.</text>
</comment>
<keyword evidence="1" id="KW-0812">Transmembrane</keyword>
<dbReference type="AlphaFoldDB" id="A0A0C2V177"/>
<evidence type="ECO:0000313" key="2">
    <source>
        <dbReference type="EMBL" id="KIL42817.1"/>
    </source>
</evidence>
<keyword evidence="3" id="KW-1185">Reference proteome</keyword>
<dbReference type="Proteomes" id="UP000031950">
    <property type="component" value="Unassembled WGS sequence"/>
</dbReference>
<keyword evidence="1" id="KW-0472">Membrane</keyword>
<feature type="transmembrane region" description="Helical" evidence="1">
    <location>
        <begin position="47"/>
        <end position="69"/>
    </location>
</feature>
<accession>A0A0C2V177</accession>